<keyword evidence="1" id="KW-0472">Membrane</keyword>
<proteinExistence type="predicted"/>
<keyword evidence="1" id="KW-0812">Transmembrane</keyword>
<evidence type="ECO:0000313" key="2">
    <source>
        <dbReference type="EMBL" id="OGY44550.1"/>
    </source>
</evidence>
<organism evidence="2 3">
    <name type="scientific">Candidatus Buchananbacteria bacterium RIFCSPHIGHO2_01_FULL_39_8</name>
    <dbReference type="NCBI Taxonomy" id="1797533"/>
    <lineage>
        <taxon>Bacteria</taxon>
        <taxon>Candidatus Buchananiibacteriota</taxon>
    </lineage>
</organism>
<protein>
    <submittedName>
        <fullName evidence="2">Uncharacterized protein</fullName>
    </submittedName>
</protein>
<dbReference type="STRING" id="1797533.A2731_02305"/>
<name>A0A1G1XY86_9BACT</name>
<reference evidence="2 3" key="1">
    <citation type="journal article" date="2016" name="Nat. Commun.">
        <title>Thousands of microbial genomes shed light on interconnected biogeochemical processes in an aquifer system.</title>
        <authorList>
            <person name="Anantharaman K."/>
            <person name="Brown C.T."/>
            <person name="Hug L.A."/>
            <person name="Sharon I."/>
            <person name="Castelle C.J."/>
            <person name="Probst A.J."/>
            <person name="Thomas B.C."/>
            <person name="Singh A."/>
            <person name="Wilkins M.J."/>
            <person name="Karaoz U."/>
            <person name="Brodie E.L."/>
            <person name="Williams K.H."/>
            <person name="Hubbard S.S."/>
            <person name="Banfield J.F."/>
        </authorList>
    </citation>
    <scope>NUCLEOTIDE SEQUENCE [LARGE SCALE GENOMIC DNA]</scope>
</reference>
<evidence type="ECO:0000256" key="1">
    <source>
        <dbReference type="SAM" id="Phobius"/>
    </source>
</evidence>
<dbReference type="EMBL" id="MHIC01000027">
    <property type="protein sequence ID" value="OGY44550.1"/>
    <property type="molecule type" value="Genomic_DNA"/>
</dbReference>
<accession>A0A1G1XY86</accession>
<comment type="caution">
    <text evidence="2">The sequence shown here is derived from an EMBL/GenBank/DDBJ whole genome shotgun (WGS) entry which is preliminary data.</text>
</comment>
<sequence>METTQPTASKTNIWMIISIVLAVALIGALATKLPQTDNNGDQMTVLSTEQAGQELLSFLNEIYGPQLGTITLQSITEKNGLYEATIGLTDPQQGQAVSEVAFITKDGQLFIPQVINIQEGLNQFRSVQQQNLQTAPPGPVETSN</sequence>
<keyword evidence="1" id="KW-1133">Transmembrane helix</keyword>
<dbReference type="AlphaFoldDB" id="A0A1G1XY86"/>
<evidence type="ECO:0000313" key="3">
    <source>
        <dbReference type="Proteomes" id="UP000176241"/>
    </source>
</evidence>
<gene>
    <name evidence="2" type="ORF">A2731_02305</name>
</gene>
<feature type="transmembrane region" description="Helical" evidence="1">
    <location>
        <begin position="12"/>
        <end position="30"/>
    </location>
</feature>
<dbReference type="Proteomes" id="UP000176241">
    <property type="component" value="Unassembled WGS sequence"/>
</dbReference>